<comment type="caution">
    <text evidence="2">The sequence shown here is derived from an EMBL/GenBank/DDBJ whole genome shotgun (WGS) entry which is preliminary data.</text>
</comment>
<dbReference type="InterPro" id="IPR021683">
    <property type="entry name" value="DUF3267"/>
</dbReference>
<feature type="transmembrane region" description="Helical" evidence="1">
    <location>
        <begin position="49"/>
        <end position="71"/>
    </location>
</feature>
<reference evidence="2 3" key="1">
    <citation type="submission" date="2023-07" db="EMBL/GenBank/DDBJ databases">
        <title>Genomic Encyclopedia of Type Strains, Phase IV (KMG-IV): sequencing the most valuable type-strain genomes for metagenomic binning, comparative biology and taxonomic classification.</title>
        <authorList>
            <person name="Goeker M."/>
        </authorList>
    </citation>
    <scope>NUCLEOTIDE SEQUENCE [LARGE SCALE GENOMIC DNA]</scope>
    <source>
        <strain evidence="2 3">DSM 1400</strain>
    </source>
</reference>
<dbReference type="Proteomes" id="UP001224418">
    <property type="component" value="Unassembled WGS sequence"/>
</dbReference>
<evidence type="ECO:0000313" key="2">
    <source>
        <dbReference type="EMBL" id="MDQ0479129.1"/>
    </source>
</evidence>
<dbReference type="EMBL" id="JAUSWN010000005">
    <property type="protein sequence ID" value="MDQ0479129.1"/>
    <property type="molecule type" value="Genomic_DNA"/>
</dbReference>
<protein>
    <submittedName>
        <fullName evidence="2">Fatty acid desaturase</fullName>
    </submittedName>
</protein>
<keyword evidence="1" id="KW-0472">Membrane</keyword>
<sequence>MKNESKISKNKKKLTGVQIKRLEEFNKIREELVEQGYKEKQLNVSALRANIMVLVTTGPIAVIFYLLFLIIYGENYRYMRLDIVFWLIVFLGVVVHELIHGITWAVFCKKKWRAIGFGVDWATLSPYCCCNEGLAFKKYVLGCIMPTIVVGLLPYIIGLILGNYFCTMFGVVNIIAGGGDVYVLWLIRKVKNAIIVDHPYLVGCVAFEK</sequence>
<dbReference type="Pfam" id="PF11667">
    <property type="entry name" value="DUF3267"/>
    <property type="match status" value="1"/>
</dbReference>
<organism evidence="2 3">
    <name type="scientific">Hathewaya limosa</name>
    <name type="common">Clostridium limosum</name>
    <dbReference type="NCBI Taxonomy" id="1536"/>
    <lineage>
        <taxon>Bacteria</taxon>
        <taxon>Bacillati</taxon>
        <taxon>Bacillota</taxon>
        <taxon>Clostridia</taxon>
        <taxon>Eubacteriales</taxon>
        <taxon>Clostridiaceae</taxon>
        <taxon>Hathewaya</taxon>
    </lineage>
</organism>
<keyword evidence="3" id="KW-1185">Reference proteome</keyword>
<feature type="transmembrane region" description="Helical" evidence="1">
    <location>
        <begin position="139"/>
        <end position="161"/>
    </location>
</feature>
<keyword evidence="1" id="KW-0812">Transmembrane</keyword>
<keyword evidence="1" id="KW-1133">Transmembrane helix</keyword>
<gene>
    <name evidence="2" type="ORF">QOZ93_000858</name>
</gene>
<name>A0ABU0JPZ7_HATLI</name>
<evidence type="ECO:0000313" key="3">
    <source>
        <dbReference type="Proteomes" id="UP001224418"/>
    </source>
</evidence>
<dbReference type="RefSeq" id="WP_307355236.1">
    <property type="nucleotide sequence ID" value="NZ_BAAACJ010000009.1"/>
</dbReference>
<accession>A0ABU0JPZ7</accession>
<feature type="transmembrane region" description="Helical" evidence="1">
    <location>
        <begin position="167"/>
        <end position="187"/>
    </location>
</feature>
<proteinExistence type="predicted"/>
<feature type="transmembrane region" description="Helical" evidence="1">
    <location>
        <begin position="83"/>
        <end position="107"/>
    </location>
</feature>
<evidence type="ECO:0000256" key="1">
    <source>
        <dbReference type="SAM" id="Phobius"/>
    </source>
</evidence>